<feature type="region of interest" description="Disordered" evidence="2">
    <location>
        <begin position="71"/>
        <end position="118"/>
    </location>
</feature>
<reference evidence="4 5" key="2">
    <citation type="journal article" date="2009" name="PLoS ONE">
        <title>An integrated genetic and cytogenetic map of the cucumber genome.</title>
        <authorList>
            <person name="Ren Y."/>
            <person name="Zhang Z."/>
            <person name="Liu J."/>
            <person name="Staub J.E."/>
            <person name="Han Y."/>
            <person name="Cheng Z."/>
            <person name="Li X."/>
            <person name="Lu J."/>
            <person name="Miao H."/>
            <person name="Kang H."/>
            <person name="Xie B."/>
            <person name="Gu X."/>
            <person name="Wang X."/>
            <person name="Du Y."/>
            <person name="Jin W."/>
            <person name="Huang S."/>
        </authorList>
    </citation>
    <scope>NUCLEOTIDE SEQUENCE [LARGE SCALE GENOMIC DNA]</scope>
    <source>
        <strain evidence="5">cv. 9930</strain>
    </source>
</reference>
<dbReference type="GO" id="GO:0005730">
    <property type="term" value="C:nucleolus"/>
    <property type="evidence" value="ECO:0000318"/>
    <property type="project" value="GO_Central"/>
</dbReference>
<feature type="compositionally biased region" description="Polar residues" evidence="2">
    <location>
        <begin position="100"/>
        <end position="118"/>
    </location>
</feature>
<reference evidence="4 5" key="4">
    <citation type="journal article" date="2011" name="BMC Genomics">
        <title>RNA-Seq improves annotation of protein-coding genes in the cucumber genome.</title>
        <authorList>
            <person name="Li Z."/>
            <person name="Zhang Z."/>
            <person name="Yan P."/>
            <person name="Huang S."/>
            <person name="Fei Z."/>
            <person name="Lin K."/>
        </authorList>
    </citation>
    <scope>NUCLEOTIDE SEQUENCE [LARGE SCALE GENOMIC DNA]</scope>
    <source>
        <strain evidence="5">cv. 9930</strain>
    </source>
</reference>
<evidence type="ECO:0000313" key="4">
    <source>
        <dbReference type="EMBL" id="KGN59064.1"/>
    </source>
</evidence>
<dbReference type="Proteomes" id="UP000029981">
    <property type="component" value="Chromosome 3"/>
</dbReference>
<dbReference type="AlphaFoldDB" id="A0A0A0LDW1"/>
<dbReference type="GO" id="GO:0003735">
    <property type="term" value="F:structural constituent of ribosome"/>
    <property type="evidence" value="ECO:0007669"/>
    <property type="project" value="InterPro"/>
</dbReference>
<dbReference type="GO" id="GO:0042273">
    <property type="term" value="P:ribosomal large subunit biogenesis"/>
    <property type="evidence" value="ECO:0000318"/>
    <property type="project" value="GO_Central"/>
</dbReference>
<evidence type="ECO:0000313" key="5">
    <source>
        <dbReference type="Proteomes" id="UP000029981"/>
    </source>
</evidence>
<dbReference type="InterPro" id="IPR056366">
    <property type="entry name" value="Ribosomal_eL24"/>
</dbReference>
<feature type="compositionally biased region" description="Basic and acidic residues" evidence="2">
    <location>
        <begin position="71"/>
        <end position="89"/>
    </location>
</feature>
<evidence type="ECO:0000256" key="2">
    <source>
        <dbReference type="SAM" id="MobiDB-lite"/>
    </source>
</evidence>
<evidence type="ECO:0000259" key="3">
    <source>
        <dbReference type="Pfam" id="PF01246"/>
    </source>
</evidence>
<gene>
    <name evidence="4" type="ORF">Csa_3G750900</name>
</gene>
<dbReference type="Gramene" id="KGN59064">
    <property type="protein sequence ID" value="KGN59064"/>
    <property type="gene ID" value="Csa_3G750900"/>
</dbReference>
<dbReference type="eggNOG" id="KOG1723">
    <property type="taxonomic scope" value="Eukaryota"/>
</dbReference>
<comment type="similarity">
    <text evidence="1">Belongs to the eukaryotic ribosomal protein eL24 family.</text>
</comment>
<feature type="domain" description="Large ribosomal subunit protein eL24-related N-terminal" evidence="3">
    <location>
        <begin position="5"/>
        <end position="29"/>
    </location>
</feature>
<dbReference type="Gene3D" id="2.30.170.20">
    <property type="entry name" value="Ribosomal protein L24e"/>
    <property type="match status" value="1"/>
</dbReference>
<dbReference type="InterPro" id="IPR038630">
    <property type="entry name" value="L24e/L24_sf"/>
</dbReference>
<dbReference type="STRING" id="3659.A0A0A0LDW1"/>
<dbReference type="PANTHER" id="PTHR10792:SF8">
    <property type="entry name" value="RIBOSOME BIOGENESIS PROTEIN RLP24-RELATED"/>
    <property type="match status" value="1"/>
</dbReference>
<name>A0A0A0LDW1_CUCSA</name>
<protein>
    <recommendedName>
        <fullName evidence="3">Large ribosomal subunit protein eL24-related N-terminal domain-containing protein</fullName>
    </recommendedName>
</protein>
<proteinExistence type="inferred from homology"/>
<organism evidence="4 5">
    <name type="scientific">Cucumis sativus</name>
    <name type="common">Cucumber</name>
    <dbReference type="NCBI Taxonomy" id="3659"/>
    <lineage>
        <taxon>Eukaryota</taxon>
        <taxon>Viridiplantae</taxon>
        <taxon>Streptophyta</taxon>
        <taxon>Embryophyta</taxon>
        <taxon>Tracheophyta</taxon>
        <taxon>Spermatophyta</taxon>
        <taxon>Magnoliopsida</taxon>
        <taxon>eudicotyledons</taxon>
        <taxon>Gunneridae</taxon>
        <taxon>Pentapetalae</taxon>
        <taxon>rosids</taxon>
        <taxon>fabids</taxon>
        <taxon>Cucurbitales</taxon>
        <taxon>Cucurbitaceae</taxon>
        <taxon>Benincaseae</taxon>
        <taxon>Cucumis</taxon>
    </lineage>
</organism>
<keyword evidence="5" id="KW-1185">Reference proteome</keyword>
<dbReference type="SUPFAM" id="SSF57716">
    <property type="entry name" value="Glucocorticoid receptor-like (DNA-binding domain)"/>
    <property type="match status" value="1"/>
</dbReference>
<dbReference type="EMBL" id="CM002924">
    <property type="protein sequence ID" value="KGN59064.1"/>
    <property type="molecule type" value="Genomic_DNA"/>
</dbReference>
<evidence type="ECO:0000256" key="1">
    <source>
        <dbReference type="ARBA" id="ARBA00005647"/>
    </source>
</evidence>
<dbReference type="InterPro" id="IPR000988">
    <property type="entry name" value="Ribosomal_eL24-rel_N"/>
</dbReference>
<dbReference type="Pfam" id="PF01246">
    <property type="entry name" value="Ribosomal_L24e"/>
    <property type="match status" value="1"/>
</dbReference>
<dbReference type="PANTHER" id="PTHR10792">
    <property type="entry name" value="60S RIBOSOMAL PROTEIN L24"/>
    <property type="match status" value="1"/>
</dbReference>
<reference evidence="4 5" key="1">
    <citation type="journal article" date="2009" name="Nat. Genet.">
        <title>The genome of the cucumber, Cucumis sativus L.</title>
        <authorList>
            <person name="Huang S."/>
            <person name="Li R."/>
            <person name="Zhang Z."/>
            <person name="Li L."/>
            <person name="Gu X."/>
            <person name="Fan W."/>
            <person name="Lucas W.J."/>
            <person name="Wang X."/>
            <person name="Xie B."/>
            <person name="Ni P."/>
            <person name="Ren Y."/>
            <person name="Zhu H."/>
            <person name="Li J."/>
            <person name="Lin K."/>
            <person name="Jin W."/>
            <person name="Fei Z."/>
            <person name="Li G."/>
            <person name="Staub J."/>
            <person name="Kilian A."/>
            <person name="van der Vossen E.A."/>
            <person name="Wu Y."/>
            <person name="Guo J."/>
            <person name="He J."/>
            <person name="Jia Z."/>
            <person name="Ren Y."/>
            <person name="Tian G."/>
            <person name="Lu Y."/>
            <person name="Ruan J."/>
            <person name="Qian W."/>
            <person name="Wang M."/>
            <person name="Huang Q."/>
            <person name="Li B."/>
            <person name="Xuan Z."/>
            <person name="Cao J."/>
            <person name="Asan"/>
            <person name="Wu Z."/>
            <person name="Zhang J."/>
            <person name="Cai Q."/>
            <person name="Bai Y."/>
            <person name="Zhao B."/>
            <person name="Han Y."/>
            <person name="Li Y."/>
            <person name="Li X."/>
            <person name="Wang S."/>
            <person name="Shi Q."/>
            <person name="Liu S."/>
            <person name="Cho W.K."/>
            <person name="Kim J.Y."/>
            <person name="Xu Y."/>
            <person name="Heller-Uszynska K."/>
            <person name="Miao H."/>
            <person name="Cheng Z."/>
            <person name="Zhang S."/>
            <person name="Wu J."/>
            <person name="Yang Y."/>
            <person name="Kang H."/>
            <person name="Li M."/>
            <person name="Liang H."/>
            <person name="Ren X."/>
            <person name="Shi Z."/>
            <person name="Wen M."/>
            <person name="Jian M."/>
            <person name="Yang H."/>
            <person name="Zhang G."/>
            <person name="Yang Z."/>
            <person name="Chen R."/>
            <person name="Liu S."/>
            <person name="Li J."/>
            <person name="Ma L."/>
            <person name="Liu H."/>
            <person name="Zhou Y."/>
            <person name="Zhao J."/>
            <person name="Fang X."/>
            <person name="Li G."/>
            <person name="Fang L."/>
            <person name="Li Y."/>
            <person name="Liu D."/>
            <person name="Zheng H."/>
            <person name="Zhang Y."/>
            <person name="Qin N."/>
            <person name="Li Z."/>
            <person name="Yang G."/>
            <person name="Yang S."/>
            <person name="Bolund L."/>
            <person name="Kristiansen K."/>
            <person name="Zheng H."/>
            <person name="Li S."/>
            <person name="Zhang X."/>
            <person name="Yang H."/>
            <person name="Wang J."/>
            <person name="Sun R."/>
            <person name="Zhang B."/>
            <person name="Jiang S."/>
            <person name="Wang J."/>
            <person name="Du Y."/>
            <person name="Li S."/>
        </authorList>
    </citation>
    <scope>NUCLEOTIDE SEQUENCE [LARGE SCALE GENOMIC DNA]</scope>
    <source>
        <strain evidence="5">cv. 9930</strain>
    </source>
</reference>
<sequence>MMRGFCRSKWHKNFKMKRNPRKVKWTKAYIGGCMEKDVTWDSTFEFERKRNRPERYDRNFAEEPLKAIKKIDKDTADAWKESKGARRGSEGGSFPHPSKDQSQGGTNQKQSKISPMEE</sequence>
<reference evidence="4 5" key="3">
    <citation type="journal article" date="2010" name="BMC Genomics">
        <title>Transcriptome sequencing and comparative analysis of cucumber flowers with different sex types.</title>
        <authorList>
            <person name="Guo S."/>
            <person name="Zheng Y."/>
            <person name="Joung J.G."/>
            <person name="Liu S."/>
            <person name="Zhang Z."/>
            <person name="Crasta O.R."/>
            <person name="Sobral B.W."/>
            <person name="Xu Y."/>
            <person name="Huang S."/>
            <person name="Fei Z."/>
        </authorList>
    </citation>
    <scope>NUCLEOTIDE SEQUENCE [LARGE SCALE GENOMIC DNA]</scope>
    <source>
        <strain evidence="5">cv. 9930</strain>
    </source>
</reference>
<accession>A0A0A0LDW1</accession>